<evidence type="ECO:0000313" key="1">
    <source>
        <dbReference type="EMBL" id="CAG8592035.1"/>
    </source>
</evidence>
<feature type="non-terminal residue" evidence="1">
    <location>
        <position position="1"/>
    </location>
</feature>
<accession>A0A9N9C9C1</accession>
<reference evidence="1" key="1">
    <citation type="submission" date="2021-06" db="EMBL/GenBank/DDBJ databases">
        <authorList>
            <person name="Kallberg Y."/>
            <person name="Tangrot J."/>
            <person name="Rosling A."/>
        </authorList>
    </citation>
    <scope>NUCLEOTIDE SEQUENCE</scope>
    <source>
        <strain evidence="1">MA453B</strain>
    </source>
</reference>
<organism evidence="1 2">
    <name type="scientific">Dentiscutata erythropus</name>
    <dbReference type="NCBI Taxonomy" id="1348616"/>
    <lineage>
        <taxon>Eukaryota</taxon>
        <taxon>Fungi</taxon>
        <taxon>Fungi incertae sedis</taxon>
        <taxon>Mucoromycota</taxon>
        <taxon>Glomeromycotina</taxon>
        <taxon>Glomeromycetes</taxon>
        <taxon>Diversisporales</taxon>
        <taxon>Gigasporaceae</taxon>
        <taxon>Dentiscutata</taxon>
    </lineage>
</organism>
<dbReference type="EMBL" id="CAJVPY010003444">
    <property type="protein sequence ID" value="CAG8592035.1"/>
    <property type="molecule type" value="Genomic_DNA"/>
</dbReference>
<dbReference type="AlphaFoldDB" id="A0A9N9C9C1"/>
<keyword evidence="2" id="KW-1185">Reference proteome</keyword>
<dbReference type="Proteomes" id="UP000789405">
    <property type="component" value="Unassembled WGS sequence"/>
</dbReference>
<comment type="caution">
    <text evidence="1">The sequence shown here is derived from an EMBL/GenBank/DDBJ whole genome shotgun (WGS) entry which is preliminary data.</text>
</comment>
<name>A0A9N9C9C1_9GLOM</name>
<gene>
    <name evidence="1" type="ORF">DERYTH_LOCUS7212</name>
</gene>
<protein>
    <submittedName>
        <fullName evidence="1">6519_t:CDS:1</fullName>
    </submittedName>
</protein>
<sequence>IITDHNKLSRLRLGYVPTNKVPVLKVLEVDNAEVTSISTKW</sequence>
<proteinExistence type="predicted"/>
<evidence type="ECO:0000313" key="2">
    <source>
        <dbReference type="Proteomes" id="UP000789405"/>
    </source>
</evidence>